<sequence>MVERMEKAGLLFDDAGLDHLDSEPPDVVAQTFAEVTRVMDDQGWLHELVRDVHESRRAAVMARVRRKRDEIQSRPPARRPKPFAGCELQTCDGGNLLVNDHVRQRCSPALTPCAIATAVVIRRPTNYSCPCAVGVVFACRRHPTTSDIAQSSRLARVCRASDAAASILMAQTEETTRVELPRSLGGGRGRVVQWDPSVVGGNSYRVLVDGRSVPVLVRRSEAKRITGGDPFDLPGFGVATLSYENAEGRVWDVKAGAAWAAADVYPIAAWAFKARPEDERRITGEHGQLRAPLKRPVAVRGLVVGLLQAEDRMREFRDAHPEPNLDLQFVGVEGYAYP</sequence>
<name>A0A7S4EAT3_9STRA</name>
<gene>
    <name evidence="1" type="ORF">PCAL00307_LOCUS16068</name>
</gene>
<evidence type="ECO:0000313" key="1">
    <source>
        <dbReference type="EMBL" id="CAE0700632.1"/>
    </source>
</evidence>
<proteinExistence type="predicted"/>
<organism evidence="1">
    <name type="scientific">Pelagomonas calceolata</name>
    <dbReference type="NCBI Taxonomy" id="35677"/>
    <lineage>
        <taxon>Eukaryota</taxon>
        <taxon>Sar</taxon>
        <taxon>Stramenopiles</taxon>
        <taxon>Ochrophyta</taxon>
        <taxon>Pelagophyceae</taxon>
        <taxon>Pelagomonadales</taxon>
        <taxon>Pelagomonadaceae</taxon>
        <taxon>Pelagomonas</taxon>
    </lineage>
</organism>
<reference evidence="1" key="1">
    <citation type="submission" date="2021-01" db="EMBL/GenBank/DDBJ databases">
        <authorList>
            <person name="Corre E."/>
            <person name="Pelletier E."/>
            <person name="Niang G."/>
            <person name="Scheremetjew M."/>
            <person name="Finn R."/>
            <person name="Kale V."/>
            <person name="Holt S."/>
            <person name="Cochrane G."/>
            <person name="Meng A."/>
            <person name="Brown T."/>
            <person name="Cohen L."/>
        </authorList>
    </citation>
    <scope>NUCLEOTIDE SEQUENCE</scope>
    <source>
        <strain evidence="1">CCMP1756</strain>
    </source>
</reference>
<protein>
    <submittedName>
        <fullName evidence="1">Uncharacterized protein</fullName>
    </submittedName>
</protein>
<accession>A0A7S4EAT3</accession>
<dbReference type="AlphaFoldDB" id="A0A7S4EAT3"/>
<dbReference type="EMBL" id="HBIW01018660">
    <property type="protein sequence ID" value="CAE0700632.1"/>
    <property type="molecule type" value="Transcribed_RNA"/>
</dbReference>